<dbReference type="InterPro" id="IPR031120">
    <property type="entry name" value="HIR1-like"/>
</dbReference>
<dbReference type="FunFam" id="2.130.10.10:FF:001936">
    <property type="entry name" value="Protein HIR2"/>
    <property type="match status" value="1"/>
</dbReference>
<keyword evidence="6 10" id="KW-0156">Chromatin regulator</keyword>
<keyword evidence="5 10" id="KW-0677">Repeat</keyword>
<reference evidence="13 14" key="1">
    <citation type="journal article" date="2019" name="BMC Genomics">
        <title>Chromosome level assembly and comparative genome analysis confirm lager-brewing yeasts originated from a single hybridization.</title>
        <authorList>
            <person name="Salazar A.N."/>
            <person name="Gorter de Vries A.R."/>
            <person name="van den Broek M."/>
            <person name="Brouwers N."/>
            <person name="de la Torre Cortes P."/>
            <person name="Kuijpers N.G.A."/>
            <person name="Daran J.G."/>
            <person name="Abeel T."/>
        </authorList>
    </citation>
    <scope>NUCLEOTIDE SEQUENCE [LARGE SCALE GENOMIC DNA]</scope>
    <source>
        <strain evidence="13 14">CBS 1483</strain>
    </source>
</reference>
<keyword evidence="8 10" id="KW-0804">Transcription</keyword>
<keyword evidence="4 10" id="KW-0853">WD repeat</keyword>
<feature type="compositionally biased region" description="Polar residues" evidence="11">
    <location>
        <begin position="398"/>
        <end position="412"/>
    </location>
</feature>
<evidence type="ECO:0000256" key="3">
    <source>
        <dbReference type="ARBA" id="ARBA00022491"/>
    </source>
</evidence>
<evidence type="ECO:0000256" key="7">
    <source>
        <dbReference type="ARBA" id="ARBA00023015"/>
    </source>
</evidence>
<evidence type="ECO:0000313" key="14">
    <source>
        <dbReference type="Proteomes" id="UP000501346"/>
    </source>
</evidence>
<evidence type="ECO:0000259" key="12">
    <source>
        <dbReference type="Pfam" id="PF07569"/>
    </source>
</evidence>
<evidence type="ECO:0000256" key="4">
    <source>
        <dbReference type="ARBA" id="ARBA00022574"/>
    </source>
</evidence>
<evidence type="ECO:0000256" key="5">
    <source>
        <dbReference type="ARBA" id="ARBA00022737"/>
    </source>
</evidence>
<gene>
    <name evidence="13" type="primary">HIR2_2</name>
    <name evidence="13" type="ORF">GRS66_007990</name>
</gene>
<protein>
    <recommendedName>
        <fullName evidence="10">Protein HIR</fullName>
    </recommendedName>
</protein>
<feature type="compositionally biased region" description="Polar residues" evidence="11">
    <location>
        <begin position="427"/>
        <end position="440"/>
    </location>
</feature>
<dbReference type="AlphaFoldDB" id="A0A6C1E8E0"/>
<dbReference type="InterPro" id="IPR036322">
    <property type="entry name" value="WD40_repeat_dom_sf"/>
</dbReference>
<dbReference type="Pfam" id="PF07569">
    <property type="entry name" value="Hira"/>
    <property type="match status" value="1"/>
</dbReference>
<proteinExistence type="inferred from homology"/>
<evidence type="ECO:0000256" key="10">
    <source>
        <dbReference type="RuleBase" id="RU364014"/>
    </source>
</evidence>
<dbReference type="SUPFAM" id="SSF101908">
    <property type="entry name" value="Putative isomerase YbhE"/>
    <property type="match status" value="1"/>
</dbReference>
<dbReference type="SUPFAM" id="SSF50978">
    <property type="entry name" value="WD40 repeat-like"/>
    <property type="match status" value="1"/>
</dbReference>
<accession>A0A6C1E8E0</accession>
<dbReference type="GO" id="GO:0000417">
    <property type="term" value="C:HIR complex"/>
    <property type="evidence" value="ECO:0007669"/>
    <property type="project" value="TreeGrafter"/>
</dbReference>
<organism evidence="13 14">
    <name type="scientific">Saccharomyces pastorianus</name>
    <name type="common">Lager yeast</name>
    <name type="synonym">Saccharomyces cerevisiae x Saccharomyces eubayanus</name>
    <dbReference type="NCBI Taxonomy" id="27292"/>
    <lineage>
        <taxon>Eukaryota</taxon>
        <taxon>Fungi</taxon>
        <taxon>Dikarya</taxon>
        <taxon>Ascomycota</taxon>
        <taxon>Saccharomycotina</taxon>
        <taxon>Saccharomycetes</taxon>
        <taxon>Saccharomycetales</taxon>
        <taxon>Saccharomycetaceae</taxon>
        <taxon>Saccharomyces</taxon>
    </lineage>
</organism>
<comment type="function">
    <text evidence="10">Required for replication-independent chromatin assembly and for the periodic repression of histone gene transcription during the cell cycle.</text>
</comment>
<evidence type="ECO:0000256" key="8">
    <source>
        <dbReference type="ARBA" id="ARBA00023163"/>
    </source>
</evidence>
<feature type="domain" description="Protein HIRA-like C-terminal" evidence="12">
    <location>
        <begin position="584"/>
        <end position="827"/>
    </location>
</feature>
<evidence type="ECO:0000256" key="6">
    <source>
        <dbReference type="ARBA" id="ARBA00022853"/>
    </source>
</evidence>
<dbReference type="GO" id="GO:0000785">
    <property type="term" value="C:chromatin"/>
    <property type="evidence" value="ECO:0007669"/>
    <property type="project" value="TreeGrafter"/>
</dbReference>
<evidence type="ECO:0000313" key="13">
    <source>
        <dbReference type="EMBL" id="QID85415.1"/>
    </source>
</evidence>
<feature type="region of interest" description="Disordered" evidence="11">
    <location>
        <begin position="397"/>
        <end position="477"/>
    </location>
</feature>
<evidence type="ECO:0000256" key="9">
    <source>
        <dbReference type="ARBA" id="ARBA00023242"/>
    </source>
</evidence>
<name>A0A6C1E8E0_SACPS</name>
<evidence type="ECO:0000256" key="11">
    <source>
        <dbReference type="SAM" id="MobiDB-lite"/>
    </source>
</evidence>
<feature type="compositionally biased region" description="Polar residues" evidence="11">
    <location>
        <begin position="462"/>
        <end position="471"/>
    </location>
</feature>
<dbReference type="PANTHER" id="PTHR13831">
    <property type="entry name" value="MEMBER OF THE HIR1 FAMILY OF WD-REPEAT PROTEINS"/>
    <property type="match status" value="1"/>
</dbReference>
<dbReference type="InterPro" id="IPR011494">
    <property type="entry name" value="HIRA-like_C"/>
</dbReference>
<dbReference type="Proteomes" id="UP000501346">
    <property type="component" value="Chromosome SeVIII-SeXV"/>
</dbReference>
<dbReference type="GO" id="GO:0005634">
    <property type="term" value="C:nucleus"/>
    <property type="evidence" value="ECO:0007669"/>
    <property type="project" value="UniProtKB-SubCell"/>
</dbReference>
<dbReference type="GO" id="GO:0031491">
    <property type="term" value="F:nucleosome binding"/>
    <property type="evidence" value="ECO:0007669"/>
    <property type="project" value="TreeGrafter"/>
</dbReference>
<comment type="subcellular location">
    <subcellularLocation>
        <location evidence="1 10">Nucleus</location>
    </subcellularLocation>
</comment>
<keyword evidence="3 10" id="KW-0678">Repressor</keyword>
<dbReference type="InterPro" id="IPR015943">
    <property type="entry name" value="WD40/YVTN_repeat-like_dom_sf"/>
</dbReference>
<evidence type="ECO:0000256" key="1">
    <source>
        <dbReference type="ARBA" id="ARBA00004123"/>
    </source>
</evidence>
<sequence>MRLLKYPLDINDEKVNTLAALGPYIILAGSDGHVMAWKQQQLVDTAFDKAMIKDLKPELSFQVDQDSGGDIFFLTGDLEALCIGSEHRVWSYSGWFNKDTTSINSLEQMKKKLMFECKSPSTITDVKYDIHLGIIFVLLSNENKVLLFHHKSSEKLSEISMDKASKPITGIIDPTGQTFTILTADRSILVYQVNKTGTHKLINKLTQHVQMYPLHYRISMSPQADILPVINSVKGVPNNATSCTTLLDRNNNYKVMKTLVTPSSNGCKVLVYSPAYYEKPNIKKATSTRYNLIATSGSTDGTVLVWNTKRMKPLFNALQVSKTAINDMSWSQDGLTLFAISNDTTLYTFAFQEKDLGVALPLAEIKTLQELNKKLPKLEEPVPTQTPKDFPENVKLEASSSIMSIPNDTSRPITGKKLSKKKLPSGQTNGIKTTQSTSMEFNAPSYTVPKDLKRKPKEATPNDATNNVPSSKKQKKELQPIDFLDTGLMLPNTSFSRIRLATPKIRSTFKYSPINNPNLILEVKNGSGNEQRPTIVRLTSKVLDQDQVLFQDFIPKLVTICTAGDTFWSFCSEDGIIYIYSDSGRKLMAPLILGVGISFLEACGTYLLCLTSIGELYCWNIEQKKLAFPTNTIYPLLNPTLRYSDDILTRAENITMCSITKKGVPLVTLSNGDGYLFDKDMETWLLVSDGWWAYGSQYWDTTNTTGLSSSKANTDAFSSNEANINEMVSDIKNDNQSIINFMERKTNDELNRKSRIKNLQRFARTILMKEGFENMEEIVTLSHLENKILTAIKLEESEEFSKLVMVYCIRLSELGYMDRLDDVFQWLYNDVSVSHTDTRFAEVNFRRDLLRKILIACGGIRQVQRVTTRYAKEMNIIS</sequence>
<keyword evidence="7 10" id="KW-0805">Transcription regulation</keyword>
<dbReference type="PANTHER" id="PTHR13831:SF1">
    <property type="entry name" value="PROTEIN HIR2"/>
    <property type="match status" value="1"/>
</dbReference>
<comment type="similarity">
    <text evidence="2 10">Belongs to the WD repeat HIR1 family.</text>
</comment>
<dbReference type="EMBL" id="CP049005">
    <property type="protein sequence ID" value="QID85415.1"/>
    <property type="molecule type" value="Genomic_DNA"/>
</dbReference>
<dbReference type="GO" id="GO:0006351">
    <property type="term" value="P:DNA-templated transcription"/>
    <property type="evidence" value="ECO:0007669"/>
    <property type="project" value="InterPro"/>
</dbReference>
<evidence type="ECO:0000256" key="2">
    <source>
        <dbReference type="ARBA" id="ARBA00007306"/>
    </source>
</evidence>
<dbReference type="Gene3D" id="2.130.10.10">
    <property type="entry name" value="YVTN repeat-like/Quinoprotein amine dehydrogenase"/>
    <property type="match status" value="1"/>
</dbReference>
<keyword evidence="9 10" id="KW-0539">Nucleus</keyword>
<dbReference type="OrthoDB" id="1741719at2759"/>
<keyword evidence="14" id="KW-1185">Reference proteome</keyword>
<dbReference type="GO" id="GO:0006338">
    <property type="term" value="P:chromatin remodeling"/>
    <property type="evidence" value="ECO:0007669"/>
    <property type="project" value="InterPro"/>
</dbReference>
<dbReference type="GO" id="GO:0006355">
    <property type="term" value="P:regulation of DNA-templated transcription"/>
    <property type="evidence" value="ECO:0007669"/>
    <property type="project" value="InterPro"/>
</dbReference>